<gene>
    <name evidence="1" type="ORF">ONZ51_g9447</name>
</gene>
<dbReference type="AlphaFoldDB" id="A0AAD7TLD2"/>
<keyword evidence="2" id="KW-1185">Reference proteome</keyword>
<comment type="caution">
    <text evidence="1">The sequence shown here is derived from an EMBL/GenBank/DDBJ whole genome shotgun (WGS) entry which is preliminary data.</text>
</comment>
<protein>
    <submittedName>
        <fullName evidence="1">Uncharacterized protein</fullName>
    </submittedName>
</protein>
<dbReference type="EMBL" id="JAPEVG010000323">
    <property type="protein sequence ID" value="KAJ8468734.1"/>
    <property type="molecule type" value="Genomic_DNA"/>
</dbReference>
<reference evidence="1" key="1">
    <citation type="submission" date="2022-11" db="EMBL/GenBank/DDBJ databases">
        <title>Genome Sequence of Cubamyces cubensis.</title>
        <authorList>
            <person name="Buettner E."/>
        </authorList>
    </citation>
    <scope>NUCLEOTIDE SEQUENCE</scope>
    <source>
        <strain evidence="1">MPL-01</strain>
    </source>
</reference>
<evidence type="ECO:0000313" key="1">
    <source>
        <dbReference type="EMBL" id="KAJ8468734.1"/>
    </source>
</evidence>
<accession>A0AAD7TLD2</accession>
<proteinExistence type="predicted"/>
<organism evidence="1 2">
    <name type="scientific">Trametes cubensis</name>
    <dbReference type="NCBI Taxonomy" id="1111947"/>
    <lineage>
        <taxon>Eukaryota</taxon>
        <taxon>Fungi</taxon>
        <taxon>Dikarya</taxon>
        <taxon>Basidiomycota</taxon>
        <taxon>Agaricomycotina</taxon>
        <taxon>Agaricomycetes</taxon>
        <taxon>Polyporales</taxon>
        <taxon>Polyporaceae</taxon>
        <taxon>Trametes</taxon>
    </lineage>
</organism>
<evidence type="ECO:0000313" key="2">
    <source>
        <dbReference type="Proteomes" id="UP001215151"/>
    </source>
</evidence>
<name>A0AAD7TLD2_9APHY</name>
<dbReference type="Proteomes" id="UP001215151">
    <property type="component" value="Unassembled WGS sequence"/>
</dbReference>
<sequence>METPSPPCVPTPGPGPDRGGWLAAAAGSGLGQIWPCTYGGAWYQRAEFKPSVDVAVRLANAASSEQAERGTVYYPPLTPLEALLRSSTIASTFAFEEALERAQNTGNSGRPRTSSALAFRAGRESARKCILAWVIGARLRATLSVSGWRFARDFTVAADIDSNMLSAPGFSAADAYGCGLGGEHNSLKISKGGPRILYHLAPGECFQDPGARGRPPMPQ</sequence>